<dbReference type="InterPro" id="IPR036890">
    <property type="entry name" value="HATPase_C_sf"/>
</dbReference>
<dbReference type="InterPro" id="IPR005467">
    <property type="entry name" value="His_kinase_dom"/>
</dbReference>
<dbReference type="SUPFAM" id="SSF55874">
    <property type="entry name" value="ATPase domain of HSP90 chaperone/DNA topoisomerase II/histidine kinase"/>
    <property type="match status" value="1"/>
</dbReference>
<evidence type="ECO:0000256" key="5">
    <source>
        <dbReference type="ARBA" id="ARBA00023012"/>
    </source>
</evidence>
<evidence type="ECO:0000256" key="3">
    <source>
        <dbReference type="ARBA" id="ARBA00022679"/>
    </source>
</evidence>
<dbReference type="AlphaFoldDB" id="A0A3A6Q9N0"/>
<sequence length="82" mass="8365">MQEDASAESKQQAVQVADNGPGVPDDHKAEIFGKGETGLDSAGTGLGLYLVETLVSAYDGSVSVADNDPEGAVFAVTLPRAE</sequence>
<feature type="compositionally biased region" description="Basic and acidic residues" evidence="6">
    <location>
        <begin position="24"/>
        <end position="33"/>
    </location>
</feature>
<keyword evidence="9" id="KW-1185">Reference proteome</keyword>
<evidence type="ECO:0000256" key="2">
    <source>
        <dbReference type="ARBA" id="ARBA00012438"/>
    </source>
</evidence>
<dbReference type="Proteomes" id="UP000281564">
    <property type="component" value="Unassembled WGS sequence"/>
</dbReference>
<dbReference type="PROSITE" id="PS50109">
    <property type="entry name" value="HIS_KIN"/>
    <property type="match status" value="1"/>
</dbReference>
<feature type="region of interest" description="Disordered" evidence="6">
    <location>
        <begin position="1"/>
        <end position="36"/>
    </location>
</feature>
<evidence type="ECO:0000259" key="7">
    <source>
        <dbReference type="PROSITE" id="PS50109"/>
    </source>
</evidence>
<keyword evidence="3" id="KW-0808">Transferase</keyword>
<dbReference type="EMBL" id="QMDW01000001">
    <property type="protein sequence ID" value="RJX51996.1"/>
    <property type="molecule type" value="Genomic_DNA"/>
</dbReference>
<dbReference type="InterPro" id="IPR050736">
    <property type="entry name" value="Sensor_HK_Regulatory"/>
</dbReference>
<dbReference type="GO" id="GO:0000160">
    <property type="term" value="P:phosphorelay signal transduction system"/>
    <property type="evidence" value="ECO:0007669"/>
    <property type="project" value="UniProtKB-KW"/>
</dbReference>
<evidence type="ECO:0000256" key="4">
    <source>
        <dbReference type="ARBA" id="ARBA00022777"/>
    </source>
</evidence>
<comment type="caution">
    <text evidence="8">The sequence shown here is derived from an EMBL/GenBank/DDBJ whole genome shotgun (WGS) entry which is preliminary data.</text>
</comment>
<dbReference type="Pfam" id="PF02518">
    <property type="entry name" value="HATPase_c"/>
    <property type="match status" value="1"/>
</dbReference>
<evidence type="ECO:0000313" key="9">
    <source>
        <dbReference type="Proteomes" id="UP000281564"/>
    </source>
</evidence>
<gene>
    <name evidence="8" type="ORF">DP106_00065</name>
</gene>
<evidence type="ECO:0000313" key="8">
    <source>
        <dbReference type="EMBL" id="RJX51996.1"/>
    </source>
</evidence>
<organism evidence="8 9">
    <name type="scientific">Halonotius pteroides</name>
    <dbReference type="NCBI Taxonomy" id="268735"/>
    <lineage>
        <taxon>Archaea</taxon>
        <taxon>Methanobacteriati</taxon>
        <taxon>Methanobacteriota</taxon>
        <taxon>Stenosarchaea group</taxon>
        <taxon>Halobacteria</taxon>
        <taxon>Halobacteriales</taxon>
        <taxon>Haloferacaceae</taxon>
        <taxon>Halonotius</taxon>
    </lineage>
</organism>
<dbReference type="Gene3D" id="3.30.565.10">
    <property type="entry name" value="Histidine kinase-like ATPase, C-terminal domain"/>
    <property type="match status" value="1"/>
</dbReference>
<evidence type="ECO:0000256" key="1">
    <source>
        <dbReference type="ARBA" id="ARBA00000085"/>
    </source>
</evidence>
<dbReference type="GO" id="GO:0004673">
    <property type="term" value="F:protein histidine kinase activity"/>
    <property type="evidence" value="ECO:0007669"/>
    <property type="project" value="UniProtKB-EC"/>
</dbReference>
<feature type="domain" description="Histidine kinase" evidence="7">
    <location>
        <begin position="1"/>
        <end position="82"/>
    </location>
</feature>
<dbReference type="OrthoDB" id="3369at2157"/>
<dbReference type="InterPro" id="IPR003594">
    <property type="entry name" value="HATPase_dom"/>
</dbReference>
<reference evidence="8 9" key="1">
    <citation type="submission" date="2018-06" db="EMBL/GenBank/DDBJ databases">
        <title>Halonotius sp. F13-13 a new haloarchaeeon isolated from a solar saltern from Isla Cristina, Huelva, Spain.</title>
        <authorList>
            <person name="Duran-Viseras A."/>
            <person name="Sanchez-Porro C."/>
            <person name="Ventosa A."/>
        </authorList>
    </citation>
    <scope>NUCLEOTIDE SEQUENCE [LARGE SCALE GENOMIC DNA]</scope>
    <source>
        <strain evidence="8 9">CECT 7525</strain>
    </source>
</reference>
<dbReference type="EC" id="2.7.13.3" evidence="2"/>
<keyword evidence="4" id="KW-0418">Kinase</keyword>
<comment type="catalytic activity">
    <reaction evidence="1">
        <text>ATP + protein L-histidine = ADP + protein N-phospho-L-histidine.</text>
        <dbReference type="EC" id="2.7.13.3"/>
    </reaction>
</comment>
<evidence type="ECO:0000256" key="6">
    <source>
        <dbReference type="SAM" id="MobiDB-lite"/>
    </source>
</evidence>
<keyword evidence="5" id="KW-0902">Two-component regulatory system</keyword>
<name>A0A3A6Q9N0_9EURY</name>
<proteinExistence type="predicted"/>
<dbReference type="PANTHER" id="PTHR43711:SF1">
    <property type="entry name" value="HISTIDINE KINASE 1"/>
    <property type="match status" value="1"/>
</dbReference>
<dbReference type="PANTHER" id="PTHR43711">
    <property type="entry name" value="TWO-COMPONENT HISTIDINE KINASE"/>
    <property type="match status" value="1"/>
</dbReference>
<protein>
    <recommendedName>
        <fullName evidence="2">histidine kinase</fullName>
        <ecNumber evidence="2">2.7.13.3</ecNumber>
    </recommendedName>
</protein>
<accession>A0A3A6Q9N0</accession>